<sequence>MRITGTFIDEITVDIPSNNWSARHWAMDFRAMKHIGIDTVIIIRSGYQNKCIFDSQALKKHVGLMMPVFEDLFELFLSLAQENDMDLYFGTYDDYEMQHSGNHKKLIQINKDFIDEAWSRYGSYDSFKGWYVTQELATKDEHGAECIRDVGLHCKSITGQDLPVLISPFIAGRKQFDNPITLEQHENQWDYMLSVMQGAVDIVAFQDGNVDYHELPEYIAANKKLLDKYGMHSWSNLETFDRDMPYLRFPPTDWRKLWWKLDAAEKTEVEKIITFEFSSFMSPYSCWPSAHNLYDRYCDYFGIERLQREAENASQNRQFTASGVSG</sequence>
<gene>
    <name evidence="2" type="ORF">SMSP2_02351</name>
</gene>
<dbReference type="EMBL" id="CP019646">
    <property type="protein sequence ID" value="AQQ71972.1"/>
    <property type="molecule type" value="Genomic_DNA"/>
</dbReference>
<dbReference type="STRING" id="1851148.SMSP2_02351"/>
<accession>A0A1Q2MI88</accession>
<dbReference type="InterPro" id="IPR027849">
    <property type="entry name" value="DUF4434"/>
</dbReference>
<organism evidence="2 3">
    <name type="scientific">Limihaloglobus sulfuriphilus</name>
    <dbReference type="NCBI Taxonomy" id="1851148"/>
    <lineage>
        <taxon>Bacteria</taxon>
        <taxon>Pseudomonadati</taxon>
        <taxon>Planctomycetota</taxon>
        <taxon>Phycisphaerae</taxon>
        <taxon>Sedimentisphaerales</taxon>
        <taxon>Sedimentisphaeraceae</taxon>
        <taxon>Limihaloglobus</taxon>
    </lineage>
</organism>
<dbReference type="KEGG" id="pbas:SMSP2_02351"/>
<protein>
    <recommendedName>
        <fullName evidence="1">DUF4434 domain-containing protein</fullName>
    </recommendedName>
</protein>
<name>A0A1Q2MI88_9BACT</name>
<reference evidence="3" key="1">
    <citation type="submission" date="2017-02" db="EMBL/GenBank/DDBJ databases">
        <title>Comparative genomics and description of representatives of a novel lineage of planctomycetes thriving in anoxic sediments.</title>
        <authorList>
            <person name="Spring S."/>
            <person name="Bunk B."/>
            <person name="Sproer C."/>
        </authorList>
    </citation>
    <scope>NUCLEOTIDE SEQUENCE [LARGE SCALE GENOMIC DNA]</scope>
    <source>
        <strain evidence="3">SM-Chi-D1</strain>
    </source>
</reference>
<dbReference type="RefSeq" id="WP_146684212.1">
    <property type="nucleotide sequence ID" value="NZ_CP019646.1"/>
</dbReference>
<keyword evidence="3" id="KW-1185">Reference proteome</keyword>
<dbReference type="Pfam" id="PF14488">
    <property type="entry name" value="DUF4434"/>
    <property type="match status" value="1"/>
</dbReference>
<evidence type="ECO:0000313" key="3">
    <source>
        <dbReference type="Proteomes" id="UP000188181"/>
    </source>
</evidence>
<dbReference type="AlphaFoldDB" id="A0A1Q2MI88"/>
<dbReference type="Proteomes" id="UP000188181">
    <property type="component" value="Chromosome"/>
</dbReference>
<feature type="domain" description="DUF4434" evidence="1">
    <location>
        <begin position="3"/>
        <end position="286"/>
    </location>
</feature>
<evidence type="ECO:0000259" key="1">
    <source>
        <dbReference type="Pfam" id="PF14488"/>
    </source>
</evidence>
<evidence type="ECO:0000313" key="2">
    <source>
        <dbReference type="EMBL" id="AQQ71972.1"/>
    </source>
</evidence>
<dbReference type="Gene3D" id="3.20.20.80">
    <property type="entry name" value="Glycosidases"/>
    <property type="match status" value="1"/>
</dbReference>
<dbReference type="OrthoDB" id="6044697at2"/>
<proteinExistence type="predicted"/>